<name>A0A1X7INT3_9SPHI</name>
<dbReference type="STRING" id="561061.SAMN05660862_1064"/>
<dbReference type="Proteomes" id="UP000192980">
    <property type="component" value="Unassembled WGS sequence"/>
</dbReference>
<dbReference type="SUPFAM" id="SSF160387">
    <property type="entry name" value="NosL/MerB-like"/>
    <property type="match status" value="1"/>
</dbReference>
<dbReference type="PANTHER" id="PTHR41247:SF1">
    <property type="entry name" value="HTH-TYPE TRANSCRIPTIONAL REPRESSOR YCNK"/>
    <property type="match status" value="1"/>
</dbReference>
<accession>A0A1X7INT3</accession>
<dbReference type="PANTHER" id="PTHR41247">
    <property type="entry name" value="HTH-TYPE TRANSCRIPTIONAL REPRESSOR YCNK"/>
    <property type="match status" value="1"/>
</dbReference>
<evidence type="ECO:0000313" key="3">
    <source>
        <dbReference type="Proteomes" id="UP000192980"/>
    </source>
</evidence>
<protein>
    <submittedName>
        <fullName evidence="2">Copper chaperone NosL</fullName>
    </submittedName>
</protein>
<feature type="signal peptide" evidence="1">
    <location>
        <begin position="1"/>
        <end position="27"/>
    </location>
</feature>
<gene>
    <name evidence="2" type="ORF">SAMN05660862_1064</name>
</gene>
<feature type="chain" id="PRO_5012055706" evidence="1">
    <location>
        <begin position="28"/>
        <end position="149"/>
    </location>
</feature>
<proteinExistence type="predicted"/>
<dbReference type="InterPro" id="IPR008719">
    <property type="entry name" value="N2O_reductase_NosL"/>
</dbReference>
<evidence type="ECO:0000313" key="2">
    <source>
        <dbReference type="EMBL" id="SMG16363.1"/>
    </source>
</evidence>
<dbReference type="Pfam" id="PF05573">
    <property type="entry name" value="NosL"/>
    <property type="match status" value="1"/>
</dbReference>
<dbReference type="EMBL" id="FXAU01000001">
    <property type="protein sequence ID" value="SMG16363.1"/>
    <property type="molecule type" value="Genomic_DNA"/>
</dbReference>
<evidence type="ECO:0000256" key="1">
    <source>
        <dbReference type="SAM" id="SignalP"/>
    </source>
</evidence>
<keyword evidence="3" id="KW-1185">Reference proteome</keyword>
<dbReference type="AlphaFoldDB" id="A0A1X7INT3"/>
<dbReference type="PROSITE" id="PS51257">
    <property type="entry name" value="PROKAR_LIPOPROTEIN"/>
    <property type="match status" value="1"/>
</dbReference>
<keyword evidence="1" id="KW-0732">Signal</keyword>
<organism evidence="2 3">
    <name type="scientific">Sphingobacterium psychroaquaticum</name>
    <dbReference type="NCBI Taxonomy" id="561061"/>
    <lineage>
        <taxon>Bacteria</taxon>
        <taxon>Pseudomonadati</taxon>
        <taxon>Bacteroidota</taxon>
        <taxon>Sphingobacteriia</taxon>
        <taxon>Sphingobacteriales</taxon>
        <taxon>Sphingobacteriaceae</taxon>
        <taxon>Sphingobacterium</taxon>
    </lineage>
</organism>
<reference evidence="2 3" key="1">
    <citation type="submission" date="2017-04" db="EMBL/GenBank/DDBJ databases">
        <authorList>
            <person name="Afonso C.L."/>
            <person name="Miller P.J."/>
            <person name="Scott M.A."/>
            <person name="Spackman E."/>
            <person name="Goraichik I."/>
            <person name="Dimitrov K.M."/>
            <person name="Suarez D.L."/>
            <person name="Swayne D.E."/>
        </authorList>
    </citation>
    <scope>NUCLEOTIDE SEQUENCE [LARGE SCALE GENOMIC DNA]</scope>
    <source>
        <strain evidence="2 3">DSM 22418</strain>
    </source>
</reference>
<sequence length="149" mass="16809">MIMNVIKYTSHLLVCLLLVLGMQACSANGPKPIKYGKDQCVYCKMTISDARFGTQLLTKKGRAYNFDDVSCMIAFSKEGQVGPEDIADLYVPDYHTKKLYPVTALFFLKSEQLKSPMRGDIAAFKNESDLKHMQEKLGGEQLTWEQISK</sequence>